<dbReference type="Proteomes" id="UP000719412">
    <property type="component" value="Unassembled WGS sequence"/>
</dbReference>
<name>A0A8J6HZD1_TENMO</name>
<reference evidence="2" key="2">
    <citation type="submission" date="2021-08" db="EMBL/GenBank/DDBJ databases">
        <authorList>
            <person name="Eriksson T."/>
        </authorList>
    </citation>
    <scope>NUCLEOTIDE SEQUENCE</scope>
    <source>
        <strain evidence="2">Stoneville</strain>
        <tissue evidence="2">Whole head</tissue>
    </source>
</reference>
<evidence type="ECO:0000313" key="3">
    <source>
        <dbReference type="Proteomes" id="UP000719412"/>
    </source>
</evidence>
<gene>
    <name evidence="2" type="ORF">GEV33_000548</name>
</gene>
<comment type="caution">
    <text evidence="2">The sequence shown here is derived from an EMBL/GenBank/DDBJ whole genome shotgun (WGS) entry which is preliminary data.</text>
</comment>
<evidence type="ECO:0000313" key="2">
    <source>
        <dbReference type="EMBL" id="KAH0822243.1"/>
    </source>
</evidence>
<protein>
    <submittedName>
        <fullName evidence="2">Uncharacterized protein</fullName>
    </submittedName>
</protein>
<dbReference type="EMBL" id="JABDTM020003450">
    <property type="protein sequence ID" value="KAH0822243.1"/>
    <property type="molecule type" value="Genomic_DNA"/>
</dbReference>
<feature type="compositionally biased region" description="Basic and acidic residues" evidence="1">
    <location>
        <begin position="87"/>
        <end position="99"/>
    </location>
</feature>
<reference evidence="2" key="1">
    <citation type="journal article" date="2020" name="J Insects Food Feed">
        <title>The yellow mealworm (Tenebrio molitor) genome: a resource for the emerging insects as food and feed industry.</title>
        <authorList>
            <person name="Eriksson T."/>
            <person name="Andere A."/>
            <person name="Kelstrup H."/>
            <person name="Emery V."/>
            <person name="Picard C."/>
        </authorList>
    </citation>
    <scope>NUCLEOTIDE SEQUENCE</scope>
    <source>
        <strain evidence="2">Stoneville</strain>
        <tissue evidence="2">Whole head</tissue>
    </source>
</reference>
<organism evidence="2 3">
    <name type="scientific">Tenebrio molitor</name>
    <name type="common">Yellow mealworm beetle</name>
    <dbReference type="NCBI Taxonomy" id="7067"/>
    <lineage>
        <taxon>Eukaryota</taxon>
        <taxon>Metazoa</taxon>
        <taxon>Ecdysozoa</taxon>
        <taxon>Arthropoda</taxon>
        <taxon>Hexapoda</taxon>
        <taxon>Insecta</taxon>
        <taxon>Pterygota</taxon>
        <taxon>Neoptera</taxon>
        <taxon>Endopterygota</taxon>
        <taxon>Coleoptera</taxon>
        <taxon>Polyphaga</taxon>
        <taxon>Cucujiformia</taxon>
        <taxon>Tenebrionidae</taxon>
        <taxon>Tenebrio</taxon>
    </lineage>
</organism>
<accession>A0A8J6HZD1</accession>
<feature type="region of interest" description="Disordered" evidence="1">
    <location>
        <begin position="82"/>
        <end position="105"/>
    </location>
</feature>
<dbReference type="AlphaFoldDB" id="A0A8J6HZD1"/>
<proteinExistence type="predicted"/>
<keyword evidence="3" id="KW-1185">Reference proteome</keyword>
<evidence type="ECO:0000256" key="1">
    <source>
        <dbReference type="SAM" id="MobiDB-lite"/>
    </source>
</evidence>
<sequence length="148" mass="16216">MLLFQVRLRINSGSTLGGLRVDSGSTLGKLRVDSEWTPVVFGSPPVKLPVDFGWAPGGLRVDSRWAPGRLRVGYRWASARLQPPHSGEVDIERPSRTPDESSSPILQCLTGNGCCLEMPEMPTVQEVAGLQARRKKQKQNTNHGNDVV</sequence>